<dbReference type="EMBL" id="LT960614">
    <property type="protein sequence ID" value="SON54015.1"/>
    <property type="molecule type" value="Genomic_DNA"/>
</dbReference>
<gene>
    <name evidence="2" type="ORF">HDIA_0474</name>
</gene>
<evidence type="ECO:0000313" key="2">
    <source>
        <dbReference type="EMBL" id="SON54015.1"/>
    </source>
</evidence>
<dbReference type="OrthoDB" id="8419963at2"/>
<dbReference type="RefSeq" id="WP_099554006.1">
    <property type="nucleotide sequence ID" value="NZ_LT960614.1"/>
</dbReference>
<protein>
    <submittedName>
        <fullName evidence="2">SnoaL-like domain protein</fullName>
    </submittedName>
</protein>
<dbReference type="Proteomes" id="UP000223606">
    <property type="component" value="Chromosome 1"/>
</dbReference>
<accession>A0A2C9D3G8</accession>
<evidence type="ECO:0000313" key="3">
    <source>
        <dbReference type="Proteomes" id="UP000223606"/>
    </source>
</evidence>
<sequence length="138" mass="15394">MTERYGNADQLRSIDKIRDDHVMALNSGDADAWVAQFADDGVQMPPNAPENVGKTQIGQWSAGFLSTFKVQFELDVDEVRVIGDWAFERGDYVIGLNPVAGGPSMGERGKYITIYHYGDRNGWRIARDIWNSNNPLSA</sequence>
<proteinExistence type="predicted"/>
<dbReference type="InterPro" id="IPR011944">
    <property type="entry name" value="Steroid_delta5-4_isomerase"/>
</dbReference>
<reference evidence="3" key="1">
    <citation type="submission" date="2017-09" db="EMBL/GenBank/DDBJ databases">
        <title>Genome sequence of Nannocystis excedens DSM 71.</title>
        <authorList>
            <person name="Blom J."/>
        </authorList>
    </citation>
    <scope>NUCLEOTIDE SEQUENCE [LARGE SCALE GENOMIC DNA]</scope>
    <source>
        <strain evidence="3">type strain: E19</strain>
    </source>
</reference>
<organism evidence="2 3">
    <name type="scientific">Hartmannibacter diazotrophicus</name>
    <dbReference type="NCBI Taxonomy" id="1482074"/>
    <lineage>
        <taxon>Bacteria</taxon>
        <taxon>Pseudomonadati</taxon>
        <taxon>Pseudomonadota</taxon>
        <taxon>Alphaproteobacteria</taxon>
        <taxon>Hyphomicrobiales</taxon>
        <taxon>Pleomorphomonadaceae</taxon>
        <taxon>Hartmannibacter</taxon>
    </lineage>
</organism>
<feature type="domain" description="DUF4440" evidence="1">
    <location>
        <begin position="16"/>
        <end position="125"/>
    </location>
</feature>
<name>A0A2C9D3G8_9HYPH</name>
<dbReference type="KEGG" id="hdi:HDIA_0474"/>
<dbReference type="SUPFAM" id="SSF54427">
    <property type="entry name" value="NTF2-like"/>
    <property type="match status" value="1"/>
</dbReference>
<evidence type="ECO:0000259" key="1">
    <source>
        <dbReference type="Pfam" id="PF14534"/>
    </source>
</evidence>
<dbReference type="InterPro" id="IPR032710">
    <property type="entry name" value="NTF2-like_dom_sf"/>
</dbReference>
<dbReference type="Pfam" id="PF14534">
    <property type="entry name" value="DUF4440"/>
    <property type="match status" value="1"/>
</dbReference>
<dbReference type="NCBIfam" id="TIGR02246">
    <property type="entry name" value="SgcJ/EcaC family oxidoreductase"/>
    <property type="match status" value="1"/>
</dbReference>
<keyword evidence="3" id="KW-1185">Reference proteome</keyword>
<dbReference type="AlphaFoldDB" id="A0A2C9D3G8"/>
<dbReference type="Gene3D" id="3.10.450.50">
    <property type="match status" value="1"/>
</dbReference>
<dbReference type="InterPro" id="IPR027843">
    <property type="entry name" value="DUF4440"/>
</dbReference>